<evidence type="ECO:0000313" key="8">
    <source>
        <dbReference type="EMBL" id="TPX53850.1"/>
    </source>
</evidence>
<comment type="caution">
    <text evidence="8">The sequence shown here is derived from an EMBL/GenBank/DDBJ whole genome shotgun (WGS) entry which is preliminary data.</text>
</comment>
<dbReference type="STRING" id="109895.A0A507DSK2"/>
<dbReference type="PANTHER" id="PTHR11516">
    <property type="entry name" value="PYRUVATE DEHYDROGENASE E1 COMPONENT, ALPHA SUBUNIT BACTERIAL AND ORGANELLAR"/>
    <property type="match status" value="1"/>
</dbReference>
<protein>
    <recommendedName>
        <fullName evidence="5">Pyruvate dehydrogenase E1 component subunit alpha</fullName>
        <ecNumber evidence="5">1.2.4.1</ecNumber>
    </recommendedName>
</protein>
<evidence type="ECO:0000256" key="1">
    <source>
        <dbReference type="ARBA" id="ARBA00001964"/>
    </source>
</evidence>
<evidence type="ECO:0000256" key="2">
    <source>
        <dbReference type="ARBA" id="ARBA00023002"/>
    </source>
</evidence>
<feature type="domain" description="Dehydrogenase E1 component" evidence="7">
    <location>
        <begin position="92"/>
        <end position="386"/>
    </location>
</feature>
<dbReference type="Proteomes" id="UP000318582">
    <property type="component" value="Unassembled WGS sequence"/>
</dbReference>
<dbReference type="GO" id="GO:0004739">
    <property type="term" value="F:pyruvate dehydrogenase (acetyl-transferring) activity"/>
    <property type="evidence" value="ECO:0007669"/>
    <property type="project" value="UniProtKB-UniRule"/>
</dbReference>
<sequence length="417" mass="45535">MLATLFRTASAPAAARPLPRSSVAAAASLKAQPTFFSTAPVARAAKHTAAPAAADEKHTFTFPDSHFAYHKCGPISLDVDATKNEMLDMYRNMVLIRRLETASDQLYKAKMIRGFCHLSTGQEAVAAGMHAAIAKDDAIITAYRCHGFTLLRGASAMSILAELMGRKDGCSRGKGGSMHMFAHEFYGGNGIVGAQVPIGAGIALAQKYLEKGTMTFAMYGDGAANQGQVFEAYNMAKLWNLPAVFVCENNNYGMGTSALRASASTKYYTRGDYIPGIRVNGMDVLAVREASKFAREWTLSGKGPMVMEMVTYRYGGHSMSDPGTTYRTREEIQHMRSTNDPITGLKERILERNIATEDELKKMDKDARTEIDAAVTQAKASPEPDLKELFTDIHTKGNEPDFLRGCTPDETHHYAQR</sequence>
<proteinExistence type="predicted"/>
<evidence type="ECO:0000256" key="3">
    <source>
        <dbReference type="ARBA" id="ARBA00023052"/>
    </source>
</evidence>
<evidence type="ECO:0000256" key="5">
    <source>
        <dbReference type="RuleBase" id="RU361139"/>
    </source>
</evidence>
<keyword evidence="2 5" id="KW-0560">Oxidoreductase</keyword>
<dbReference type="CDD" id="cd02000">
    <property type="entry name" value="TPP_E1_PDC_ADC_BCADC"/>
    <property type="match status" value="1"/>
</dbReference>
<dbReference type="InterPro" id="IPR001017">
    <property type="entry name" value="DH_E1"/>
</dbReference>
<dbReference type="GO" id="GO:0006086">
    <property type="term" value="P:pyruvate decarboxylation to acetyl-CoA"/>
    <property type="evidence" value="ECO:0007669"/>
    <property type="project" value="InterPro"/>
</dbReference>
<keyword evidence="4 5" id="KW-0670">Pyruvate</keyword>
<dbReference type="FunFam" id="3.40.50.970:FF:000013">
    <property type="entry name" value="Pyruvate dehydrogenase E1 component subunit alpha"/>
    <property type="match status" value="1"/>
</dbReference>
<dbReference type="Pfam" id="PF00676">
    <property type="entry name" value="E1_dh"/>
    <property type="match status" value="1"/>
</dbReference>
<comment type="cofactor">
    <cofactor evidence="1 5">
        <name>thiamine diphosphate</name>
        <dbReference type="ChEBI" id="CHEBI:58937"/>
    </cofactor>
</comment>
<reference evidence="8 9" key="1">
    <citation type="journal article" date="2019" name="Sci. Rep.">
        <title>Comparative genomics of chytrid fungi reveal insights into the obligate biotrophic and pathogenic lifestyle of Synchytrium endobioticum.</title>
        <authorList>
            <person name="van de Vossenberg B.T.L.H."/>
            <person name="Warris S."/>
            <person name="Nguyen H.D.T."/>
            <person name="van Gent-Pelzer M.P.E."/>
            <person name="Joly D.L."/>
            <person name="van de Geest H.C."/>
            <person name="Bonants P.J.M."/>
            <person name="Smith D.S."/>
            <person name="Levesque C.A."/>
            <person name="van der Lee T.A.J."/>
        </authorList>
    </citation>
    <scope>NUCLEOTIDE SEQUENCE [LARGE SCALE GENOMIC DNA]</scope>
    <source>
        <strain evidence="8 9">CBS 809.83</strain>
    </source>
</reference>
<dbReference type="NCBIfam" id="TIGR03182">
    <property type="entry name" value="PDH_E1_alph_y"/>
    <property type="match status" value="1"/>
</dbReference>
<organism evidence="8 9">
    <name type="scientific">Powellomyces hirtus</name>
    <dbReference type="NCBI Taxonomy" id="109895"/>
    <lineage>
        <taxon>Eukaryota</taxon>
        <taxon>Fungi</taxon>
        <taxon>Fungi incertae sedis</taxon>
        <taxon>Chytridiomycota</taxon>
        <taxon>Chytridiomycota incertae sedis</taxon>
        <taxon>Chytridiomycetes</taxon>
        <taxon>Spizellomycetales</taxon>
        <taxon>Powellomycetaceae</taxon>
        <taxon>Powellomyces</taxon>
    </lineage>
</organism>
<dbReference type="InterPro" id="IPR017597">
    <property type="entry name" value="Pyrv_DH_E1_asu_subgrp-y"/>
</dbReference>
<comment type="function">
    <text evidence="5">The pyruvate dehydrogenase complex catalyzes the overall conversion of pyruvate to acetyl-CoA and CO(2).</text>
</comment>
<evidence type="ECO:0000256" key="6">
    <source>
        <dbReference type="SAM" id="MobiDB-lite"/>
    </source>
</evidence>
<name>A0A507DSK2_9FUNG</name>
<feature type="region of interest" description="Disordered" evidence="6">
    <location>
        <begin position="397"/>
        <end position="417"/>
    </location>
</feature>
<dbReference type="InterPro" id="IPR050642">
    <property type="entry name" value="PDH_E1_Alpha_Subunit"/>
</dbReference>
<dbReference type="AlphaFoldDB" id="A0A507DSK2"/>
<evidence type="ECO:0000256" key="4">
    <source>
        <dbReference type="ARBA" id="ARBA00023317"/>
    </source>
</evidence>
<dbReference type="EC" id="1.2.4.1" evidence="5"/>
<keyword evidence="9" id="KW-1185">Reference proteome</keyword>
<dbReference type="InterPro" id="IPR029061">
    <property type="entry name" value="THDP-binding"/>
</dbReference>
<keyword evidence="3 5" id="KW-0786">Thiamine pyrophosphate</keyword>
<gene>
    <name evidence="8" type="ORF">PhCBS80983_g06133</name>
</gene>
<dbReference type="EMBL" id="QEAQ01000185">
    <property type="protein sequence ID" value="TPX53850.1"/>
    <property type="molecule type" value="Genomic_DNA"/>
</dbReference>
<accession>A0A507DSK2</accession>
<evidence type="ECO:0000259" key="7">
    <source>
        <dbReference type="Pfam" id="PF00676"/>
    </source>
</evidence>
<dbReference type="SUPFAM" id="SSF52518">
    <property type="entry name" value="Thiamin diphosphate-binding fold (THDP-binding)"/>
    <property type="match status" value="1"/>
</dbReference>
<comment type="catalytic activity">
    <reaction evidence="5">
        <text>N(6)-[(R)-lipoyl]-L-lysyl-[protein] + pyruvate + H(+) = N(6)-[(R)-S(8)-acetyldihydrolipoyl]-L-lysyl-[protein] + CO2</text>
        <dbReference type="Rhea" id="RHEA:19189"/>
        <dbReference type="Rhea" id="RHEA-COMP:10474"/>
        <dbReference type="Rhea" id="RHEA-COMP:10478"/>
        <dbReference type="ChEBI" id="CHEBI:15361"/>
        <dbReference type="ChEBI" id="CHEBI:15378"/>
        <dbReference type="ChEBI" id="CHEBI:16526"/>
        <dbReference type="ChEBI" id="CHEBI:83099"/>
        <dbReference type="ChEBI" id="CHEBI:83111"/>
        <dbReference type="EC" id="1.2.4.1"/>
    </reaction>
</comment>
<dbReference type="Gene3D" id="3.40.50.970">
    <property type="match status" value="1"/>
</dbReference>
<dbReference type="PANTHER" id="PTHR11516:SF60">
    <property type="entry name" value="PYRUVATE DEHYDROGENASE E1 COMPONENT SUBUNIT ALPHA"/>
    <property type="match status" value="1"/>
</dbReference>
<evidence type="ECO:0000313" key="9">
    <source>
        <dbReference type="Proteomes" id="UP000318582"/>
    </source>
</evidence>